<dbReference type="Proteomes" id="UP000814243">
    <property type="component" value="Unassembled WGS sequence"/>
</dbReference>
<accession>A0A922SLH3</accession>
<organism evidence="1 2">
    <name type="scientific">Spodoptera exigua</name>
    <name type="common">Beet armyworm</name>
    <name type="synonym">Noctua fulgens</name>
    <dbReference type="NCBI Taxonomy" id="7107"/>
    <lineage>
        <taxon>Eukaryota</taxon>
        <taxon>Metazoa</taxon>
        <taxon>Ecdysozoa</taxon>
        <taxon>Arthropoda</taxon>
        <taxon>Hexapoda</taxon>
        <taxon>Insecta</taxon>
        <taxon>Pterygota</taxon>
        <taxon>Neoptera</taxon>
        <taxon>Endopterygota</taxon>
        <taxon>Lepidoptera</taxon>
        <taxon>Glossata</taxon>
        <taxon>Ditrysia</taxon>
        <taxon>Noctuoidea</taxon>
        <taxon>Noctuidae</taxon>
        <taxon>Amphipyrinae</taxon>
        <taxon>Spodoptera</taxon>
    </lineage>
</organism>
<evidence type="ECO:0000313" key="2">
    <source>
        <dbReference type="Proteomes" id="UP000814243"/>
    </source>
</evidence>
<dbReference type="AlphaFoldDB" id="A0A922SLH3"/>
<protein>
    <submittedName>
        <fullName evidence="1">Uncharacterized protein</fullName>
    </submittedName>
</protein>
<sequence>MFYCSILYVVNFTGYDGFYGLAINHACLKMDLYCRALEEAFKADAEEVCGRVIGVIKEQCRMFQVTALTFGI</sequence>
<proteinExistence type="predicted"/>
<dbReference type="EMBL" id="JACEFF010000182">
    <property type="protein sequence ID" value="KAH9642662.1"/>
    <property type="molecule type" value="Genomic_DNA"/>
</dbReference>
<reference evidence="1" key="1">
    <citation type="journal article" date="2021" name="G3 (Bethesda)">
        <title>Genome and transcriptome analysis of the beet armyworm Spodoptera exigua reveals targets for pest control. .</title>
        <authorList>
            <person name="Simon S."/>
            <person name="Breeschoten T."/>
            <person name="Jansen H.J."/>
            <person name="Dirks R.P."/>
            <person name="Schranz M.E."/>
            <person name="Ros V.I.D."/>
        </authorList>
    </citation>
    <scope>NUCLEOTIDE SEQUENCE</scope>
    <source>
        <strain evidence="1">TB_SE_WUR_2020</strain>
    </source>
</reference>
<comment type="caution">
    <text evidence="1">The sequence shown here is derived from an EMBL/GenBank/DDBJ whole genome shotgun (WGS) entry which is preliminary data.</text>
</comment>
<evidence type="ECO:0000313" key="1">
    <source>
        <dbReference type="EMBL" id="KAH9642662.1"/>
    </source>
</evidence>
<name>A0A922SLH3_SPOEX</name>
<gene>
    <name evidence="1" type="ORF">HF086_011019</name>
</gene>